<keyword evidence="1" id="KW-0812">Transmembrane</keyword>
<dbReference type="PANTHER" id="PTHR39614:SF2">
    <property type="entry name" value="INTEGRAL MEMBRANE PROTEIN"/>
    <property type="match status" value="1"/>
</dbReference>
<keyword evidence="4" id="KW-1185">Reference proteome</keyword>
<feature type="transmembrane region" description="Helical" evidence="1">
    <location>
        <begin position="218"/>
        <end position="238"/>
    </location>
</feature>
<reference evidence="3" key="1">
    <citation type="submission" date="2020-10" db="EMBL/GenBank/DDBJ databases">
        <authorList>
            <person name="Kusch S."/>
        </authorList>
    </citation>
    <scope>NUCLEOTIDE SEQUENCE</scope>
    <source>
        <strain evidence="3">SwB9</strain>
    </source>
</reference>
<evidence type="ECO:0000313" key="3">
    <source>
        <dbReference type="EMBL" id="CAD6453158.1"/>
    </source>
</evidence>
<organism evidence="3 4">
    <name type="scientific">Sclerotinia trifoliorum</name>
    <dbReference type="NCBI Taxonomy" id="28548"/>
    <lineage>
        <taxon>Eukaryota</taxon>
        <taxon>Fungi</taxon>
        <taxon>Dikarya</taxon>
        <taxon>Ascomycota</taxon>
        <taxon>Pezizomycotina</taxon>
        <taxon>Leotiomycetes</taxon>
        <taxon>Helotiales</taxon>
        <taxon>Sclerotiniaceae</taxon>
        <taxon>Sclerotinia</taxon>
    </lineage>
</organism>
<comment type="caution">
    <text evidence="3">The sequence shown here is derived from an EMBL/GenBank/DDBJ whole genome shotgun (WGS) entry which is preliminary data.</text>
</comment>
<sequence>MSMPTTGLVVPPGQSPPFAVVTSTDHSAWVIIATALGLACVLVFGGIKTFARTSLGKGVSYDEMCLVASTLIASIQSSVILGACSKGLGKSIELVPVKNQASIQQMCYTGLVLFVISVGLSKASVVVLLGSLTPDQKHQKIFRSVIGLIVIWTIASTFAVALQCNLAHPWKTIGERCDNVFLRWQIISSFDIIFELAFVSLSIYLVWSLRTSKSNKTIVVVAFGFRLPMIIAISYRLATFDINGLSKNPMFLEDEFIIWTQTELNYSVISAIIPSLRPFVKNLSTYYGQELGGRSGYTLENSENYQLSNLGSGLRKDTQQEGRVREDVDPDDYKFRIWANEEGRGAKRHKNIGEGSSRLWKETGGEAADGLSVGSGDSQRMIIKKDTTWTIQMD</sequence>
<dbReference type="EMBL" id="CAJHIA010000036">
    <property type="protein sequence ID" value="CAD6453158.1"/>
    <property type="molecule type" value="Genomic_DNA"/>
</dbReference>
<dbReference type="OrthoDB" id="3918601at2759"/>
<evidence type="ECO:0000313" key="4">
    <source>
        <dbReference type="Proteomes" id="UP000624404"/>
    </source>
</evidence>
<dbReference type="AlphaFoldDB" id="A0A8H2ZTG0"/>
<dbReference type="Pfam" id="PF20684">
    <property type="entry name" value="Fung_rhodopsin"/>
    <property type="match status" value="1"/>
</dbReference>
<keyword evidence="1" id="KW-0472">Membrane</keyword>
<feature type="transmembrane region" description="Helical" evidence="1">
    <location>
        <begin position="108"/>
        <end position="129"/>
    </location>
</feature>
<keyword evidence="1" id="KW-1133">Transmembrane helix</keyword>
<dbReference type="PANTHER" id="PTHR39614">
    <property type="entry name" value="INTEGRAL MEMBRANE PROTEIN"/>
    <property type="match status" value="1"/>
</dbReference>
<evidence type="ECO:0000259" key="2">
    <source>
        <dbReference type="Pfam" id="PF20684"/>
    </source>
</evidence>
<accession>A0A8H2ZTG0</accession>
<dbReference type="Proteomes" id="UP000624404">
    <property type="component" value="Unassembled WGS sequence"/>
</dbReference>
<feature type="transmembrane region" description="Helical" evidence="1">
    <location>
        <begin position="26"/>
        <end position="44"/>
    </location>
</feature>
<evidence type="ECO:0000256" key="1">
    <source>
        <dbReference type="SAM" id="Phobius"/>
    </source>
</evidence>
<gene>
    <name evidence="3" type="ORF">SCLTRI_LOCUS9886</name>
</gene>
<protein>
    <submittedName>
        <fullName evidence="3">5b6dc8e7-74e0-4fe7-a91f-ff813c103e74</fullName>
    </submittedName>
</protein>
<dbReference type="InterPro" id="IPR049326">
    <property type="entry name" value="Rhodopsin_dom_fungi"/>
</dbReference>
<name>A0A8H2ZTG0_9HELO</name>
<feature type="transmembrane region" description="Helical" evidence="1">
    <location>
        <begin position="141"/>
        <end position="162"/>
    </location>
</feature>
<feature type="transmembrane region" description="Helical" evidence="1">
    <location>
        <begin position="182"/>
        <end position="206"/>
    </location>
</feature>
<proteinExistence type="predicted"/>
<feature type="domain" description="Rhodopsin" evidence="2">
    <location>
        <begin position="48"/>
        <end position="281"/>
    </location>
</feature>